<dbReference type="Proteomes" id="UP001597169">
    <property type="component" value="Unassembled WGS sequence"/>
</dbReference>
<keyword evidence="1" id="KW-0540">Nuclease</keyword>
<dbReference type="InterPro" id="IPR041025">
    <property type="entry name" value="HNH_repeat"/>
</dbReference>
<sequence>MTPRIPLTVEIYHHLLDVVKEKLLQSLEHEYESVTEIVNLASIKFIKDTNAPLPYNPARISQSKMKQILCDDLFPRRKTLVSVDKALFDSFKRMILERSFQLYEVDKNEVVISNRYAVETALWLTVRANELIRNDPYFDDELLLQQLDIQQIIIGSLNNVASIVGHSPTARQYEKHRKAAGGPSLSFIKNEFGTFNEAKRFAGLEERPRGKNQKYI</sequence>
<protein>
    <submittedName>
        <fullName evidence="1">Homing endonuclease associated repeat-containing protein</fullName>
    </submittedName>
</protein>
<reference evidence="2" key="1">
    <citation type="journal article" date="2019" name="Int. J. Syst. Evol. Microbiol.">
        <title>The Global Catalogue of Microorganisms (GCM) 10K type strain sequencing project: providing services to taxonomists for standard genome sequencing and annotation.</title>
        <authorList>
            <consortium name="The Broad Institute Genomics Platform"/>
            <consortium name="The Broad Institute Genome Sequencing Center for Infectious Disease"/>
            <person name="Wu L."/>
            <person name="Ma J."/>
        </authorList>
    </citation>
    <scope>NUCLEOTIDE SEQUENCE [LARGE SCALE GENOMIC DNA]</scope>
    <source>
        <strain evidence="2">CCUG 53519</strain>
    </source>
</reference>
<keyword evidence="1" id="KW-0378">Hydrolase</keyword>
<dbReference type="Pfam" id="PF18780">
    <property type="entry name" value="HNH_repeat"/>
    <property type="match status" value="1"/>
</dbReference>
<dbReference type="RefSeq" id="WP_090727649.1">
    <property type="nucleotide sequence ID" value="NZ_JBHTKX010000008.1"/>
</dbReference>
<name>A0ABW3PYA2_9BACL</name>
<comment type="caution">
    <text evidence="1">The sequence shown here is derived from an EMBL/GenBank/DDBJ whole genome shotgun (WGS) entry which is preliminary data.</text>
</comment>
<dbReference type="EMBL" id="JBHTKX010000008">
    <property type="protein sequence ID" value="MFD1131254.1"/>
    <property type="molecule type" value="Genomic_DNA"/>
</dbReference>
<evidence type="ECO:0000313" key="2">
    <source>
        <dbReference type="Proteomes" id="UP001597169"/>
    </source>
</evidence>
<organism evidence="1 2">
    <name type="scientific">Paenibacillus provencensis</name>
    <dbReference type="NCBI Taxonomy" id="441151"/>
    <lineage>
        <taxon>Bacteria</taxon>
        <taxon>Bacillati</taxon>
        <taxon>Bacillota</taxon>
        <taxon>Bacilli</taxon>
        <taxon>Bacillales</taxon>
        <taxon>Paenibacillaceae</taxon>
        <taxon>Paenibacillus</taxon>
    </lineage>
</organism>
<gene>
    <name evidence="1" type="ORF">ACFQ3J_24345</name>
</gene>
<evidence type="ECO:0000313" key="1">
    <source>
        <dbReference type="EMBL" id="MFD1131254.1"/>
    </source>
</evidence>
<accession>A0ABW3PYA2</accession>
<keyword evidence="2" id="KW-1185">Reference proteome</keyword>
<proteinExistence type="predicted"/>
<keyword evidence="1" id="KW-0255">Endonuclease</keyword>
<dbReference type="GO" id="GO:0004519">
    <property type="term" value="F:endonuclease activity"/>
    <property type="evidence" value="ECO:0007669"/>
    <property type="project" value="UniProtKB-KW"/>
</dbReference>